<evidence type="ECO:0000256" key="1">
    <source>
        <dbReference type="ARBA" id="ARBA00022679"/>
    </source>
</evidence>
<comment type="caution">
    <text evidence="3">The sequence shown here is derived from an EMBL/GenBank/DDBJ whole genome shotgun (WGS) entry which is preliminary data.</text>
</comment>
<name>A9D4I6_9GAMM</name>
<dbReference type="PANTHER" id="PTHR46401:SF2">
    <property type="entry name" value="GLYCOSYLTRANSFERASE WBBK-RELATED"/>
    <property type="match status" value="1"/>
</dbReference>
<keyword evidence="4" id="KW-1185">Reference proteome</keyword>
<dbReference type="EMBL" id="ABIC01000009">
    <property type="protein sequence ID" value="EDQ01563.1"/>
    <property type="molecule type" value="Genomic_DNA"/>
</dbReference>
<evidence type="ECO:0000313" key="3">
    <source>
        <dbReference type="EMBL" id="EDQ01563.1"/>
    </source>
</evidence>
<dbReference type="RefSeq" id="WP_005498135.1">
    <property type="nucleotide sequence ID" value="NZ_ABIC01000009.1"/>
</dbReference>
<feature type="domain" description="Glycosyl transferase family 1" evidence="2">
    <location>
        <begin position="193"/>
        <end position="338"/>
    </location>
</feature>
<keyword evidence="1 3" id="KW-0808">Transferase</keyword>
<organism evidence="3 4">
    <name type="scientific">Shewanella benthica KT99</name>
    <dbReference type="NCBI Taxonomy" id="314608"/>
    <lineage>
        <taxon>Bacteria</taxon>
        <taxon>Pseudomonadati</taxon>
        <taxon>Pseudomonadota</taxon>
        <taxon>Gammaproteobacteria</taxon>
        <taxon>Alteromonadales</taxon>
        <taxon>Shewanellaceae</taxon>
        <taxon>Shewanella</taxon>
    </lineage>
</organism>
<dbReference type="CDD" id="cd03801">
    <property type="entry name" value="GT4_PimA-like"/>
    <property type="match status" value="1"/>
</dbReference>
<dbReference type="SUPFAM" id="SSF53756">
    <property type="entry name" value="UDP-Glycosyltransferase/glycogen phosphorylase"/>
    <property type="match status" value="1"/>
</dbReference>
<dbReference type="PANTHER" id="PTHR46401">
    <property type="entry name" value="GLYCOSYLTRANSFERASE WBBK-RELATED"/>
    <property type="match status" value="1"/>
</dbReference>
<dbReference type="InterPro" id="IPR001296">
    <property type="entry name" value="Glyco_trans_1"/>
</dbReference>
<accession>A9D4I6</accession>
<reference evidence="3 4" key="1">
    <citation type="submission" date="2007-10" db="EMBL/GenBank/DDBJ databases">
        <authorList>
            <person name="Yayanos A."/>
            <person name="Ferriera S."/>
            <person name="Johnson J."/>
            <person name="Kravitz S."/>
            <person name="Halpern A."/>
            <person name="Remington K."/>
            <person name="Beeson K."/>
            <person name="Tran B."/>
            <person name="Rogers Y.-H."/>
            <person name="Friedman R."/>
            <person name="Venter J.C."/>
        </authorList>
    </citation>
    <scope>NUCLEOTIDE SEQUENCE [LARGE SCALE GENOMIC DNA]</scope>
    <source>
        <strain evidence="3 4">KT99</strain>
    </source>
</reference>
<dbReference type="GO" id="GO:0016757">
    <property type="term" value="F:glycosyltransferase activity"/>
    <property type="evidence" value="ECO:0007669"/>
    <property type="project" value="InterPro"/>
</dbReference>
<dbReference type="Pfam" id="PF00534">
    <property type="entry name" value="Glycos_transf_1"/>
    <property type="match status" value="1"/>
</dbReference>
<gene>
    <name evidence="3" type="ORF">KT99_15455</name>
</gene>
<proteinExistence type="predicted"/>
<evidence type="ECO:0000259" key="2">
    <source>
        <dbReference type="Pfam" id="PF00534"/>
    </source>
</evidence>
<dbReference type="Proteomes" id="UP000005839">
    <property type="component" value="Unassembled WGS sequence"/>
</dbReference>
<dbReference type="Gene3D" id="3.40.50.2000">
    <property type="entry name" value="Glycogen Phosphorylase B"/>
    <property type="match status" value="1"/>
</dbReference>
<dbReference type="AlphaFoldDB" id="A9D4I6"/>
<sequence>MKKTKLLCILHRSPPMHGAAQVGDFIASSDKLKSNFDCKYITIKSSNTIADIGKISIKKIYYIVELYFKIFFALITFRPDKIYFTASVRGIAFYRDLLLSSLWKLYQLFTTVDVYYHYHTKGVDEFVTVCDRNLKLTNIFLKKVNLILLTPMLRGDFEKVNSFHKVLYLPNGVDSISDDNEIDLMLESKFNKPRKLNLLYLSNMIKSKGYYHVLELAKKKNDKSIQYHFAGGWQTKEDEKLFFNFIENNNLSENVTFHGFVNGSEKAELLQQASLLIFPTRYRFESFGLVVIEALSYGVPVIATDEGSIPFILDESCGVIIDDTDKLSEALEQAEHNLLNKETALYCRQRYLNNFSLEQFEINLIEVLK</sequence>
<protein>
    <submittedName>
        <fullName evidence="3">Putative glycosyltransferase</fullName>
    </submittedName>
</protein>
<dbReference type="STRING" id="314608.KT99_15455"/>
<evidence type="ECO:0000313" key="4">
    <source>
        <dbReference type="Proteomes" id="UP000005839"/>
    </source>
</evidence>